<keyword evidence="2" id="KW-0560">Oxidoreductase</keyword>
<gene>
    <name evidence="2" type="ORF">GK047_16660</name>
</gene>
<dbReference type="PANTHER" id="PTHR36503">
    <property type="entry name" value="BLR2520 PROTEIN"/>
    <property type="match status" value="1"/>
</dbReference>
<feature type="domain" description="VOC" evidence="1">
    <location>
        <begin position="1"/>
        <end position="123"/>
    </location>
</feature>
<dbReference type="SUPFAM" id="SSF54593">
    <property type="entry name" value="Glyoxalase/Bleomycin resistance protein/Dihydroxybiphenyl dioxygenase"/>
    <property type="match status" value="1"/>
</dbReference>
<dbReference type="PROSITE" id="PS51819">
    <property type="entry name" value="VOC"/>
    <property type="match status" value="1"/>
</dbReference>
<keyword evidence="2" id="KW-0223">Dioxygenase</keyword>
<dbReference type="Gene3D" id="3.10.180.10">
    <property type="entry name" value="2,3-Dihydroxybiphenyl 1,2-Dioxygenase, domain 1"/>
    <property type="match status" value="1"/>
</dbReference>
<dbReference type="EMBL" id="JAAIKC010000006">
    <property type="protein sequence ID" value="NEW07634.1"/>
    <property type="molecule type" value="Genomic_DNA"/>
</dbReference>
<dbReference type="Pfam" id="PF00903">
    <property type="entry name" value="Glyoxalase"/>
    <property type="match status" value="1"/>
</dbReference>
<proteinExistence type="predicted"/>
<accession>A0A6G4A121</accession>
<dbReference type="PANTHER" id="PTHR36503:SF2">
    <property type="entry name" value="BLR2408 PROTEIN"/>
    <property type="match status" value="1"/>
</dbReference>
<protein>
    <submittedName>
        <fullName evidence="2">Extradiol dioxygenase</fullName>
    </submittedName>
</protein>
<dbReference type="InterPro" id="IPR029068">
    <property type="entry name" value="Glyas_Bleomycin-R_OHBP_Dase"/>
</dbReference>
<dbReference type="InterPro" id="IPR037523">
    <property type="entry name" value="VOC_core"/>
</dbReference>
<evidence type="ECO:0000259" key="1">
    <source>
        <dbReference type="PROSITE" id="PS51819"/>
    </source>
</evidence>
<comment type="caution">
    <text evidence="2">The sequence shown here is derived from an EMBL/GenBank/DDBJ whole genome shotgun (WGS) entry which is preliminary data.</text>
</comment>
<name>A0A6G4A121_9BACL</name>
<organism evidence="2">
    <name type="scientific">Paenibacillus sp. SYP-B3998</name>
    <dbReference type="NCBI Taxonomy" id="2678564"/>
    <lineage>
        <taxon>Bacteria</taxon>
        <taxon>Bacillati</taxon>
        <taxon>Bacillota</taxon>
        <taxon>Bacilli</taxon>
        <taxon>Bacillales</taxon>
        <taxon>Paenibacillaceae</taxon>
        <taxon>Paenibacillus</taxon>
    </lineage>
</organism>
<reference evidence="2" key="1">
    <citation type="submission" date="2020-02" db="EMBL/GenBank/DDBJ databases">
        <authorList>
            <person name="Shen X.-R."/>
            <person name="Zhang Y.-X."/>
        </authorList>
    </citation>
    <scope>NUCLEOTIDE SEQUENCE</scope>
    <source>
        <strain evidence="2">SYP-B3998</strain>
    </source>
</reference>
<dbReference type="RefSeq" id="WP_163949608.1">
    <property type="nucleotide sequence ID" value="NZ_JAAIKC010000006.1"/>
</dbReference>
<sequence>MNLPVKDLDKSKAFFTKLGFSFHPRHSNSDEAAGLLIGDKHVIVMLFPEPSFKNFTRNDIADTKQGTEVLLSIDAESKEAVDEMVEKAVKAGGTAFSEPQGQGFMYGAGFADLDGHRWNVLYMDTSKMPKE</sequence>
<dbReference type="GO" id="GO:0051213">
    <property type="term" value="F:dioxygenase activity"/>
    <property type="evidence" value="ECO:0007669"/>
    <property type="project" value="UniProtKB-KW"/>
</dbReference>
<evidence type="ECO:0000313" key="2">
    <source>
        <dbReference type="EMBL" id="NEW07634.1"/>
    </source>
</evidence>
<dbReference type="InterPro" id="IPR004360">
    <property type="entry name" value="Glyas_Fos-R_dOase_dom"/>
</dbReference>
<dbReference type="AlphaFoldDB" id="A0A6G4A121"/>